<reference evidence="1 2" key="1">
    <citation type="journal article" date="2018" name="Mol. Biol. Evol.">
        <title>Broad Genomic Sampling Reveals a Smut Pathogenic Ancestry of the Fungal Clade Ustilaginomycotina.</title>
        <authorList>
            <person name="Kijpornyongpan T."/>
            <person name="Mondo S.J."/>
            <person name="Barry K."/>
            <person name="Sandor L."/>
            <person name="Lee J."/>
            <person name="Lipzen A."/>
            <person name="Pangilinan J."/>
            <person name="LaButti K."/>
            <person name="Hainaut M."/>
            <person name="Henrissat B."/>
            <person name="Grigoriev I.V."/>
            <person name="Spatafora J.W."/>
            <person name="Aime M.C."/>
        </authorList>
    </citation>
    <scope>NUCLEOTIDE SEQUENCE [LARGE SCALE GENOMIC DNA]</scope>
    <source>
        <strain evidence="1 2">SA 807</strain>
    </source>
</reference>
<sequence length="118" mass="13585">MSLEAAVSSFQQLQNSLQTVVEARQRLDSQLSENEQVKKEFSRLTPNNQIYKLIGPVLVKQDQVDAKTNVDKRIEFINDEIKRVEAQLRDISEKMEKKKVEIVQLQTKAQQTTQVPTS</sequence>
<proteinExistence type="predicted"/>
<keyword evidence="2" id="KW-1185">Reference proteome</keyword>
<name>A0ACD0NT36_9BASI</name>
<accession>A0ACD0NT36</accession>
<dbReference type="EMBL" id="KZ820119">
    <property type="protein sequence ID" value="PWN48952.1"/>
    <property type="molecule type" value="Genomic_DNA"/>
</dbReference>
<evidence type="ECO:0000313" key="1">
    <source>
        <dbReference type="EMBL" id="PWN48952.1"/>
    </source>
</evidence>
<dbReference type="Proteomes" id="UP000245626">
    <property type="component" value="Unassembled WGS sequence"/>
</dbReference>
<gene>
    <name evidence="1" type="ORF">IE53DRAFT_388843</name>
</gene>
<evidence type="ECO:0000313" key="2">
    <source>
        <dbReference type="Proteomes" id="UP000245626"/>
    </source>
</evidence>
<organism evidence="1 2">
    <name type="scientific">Violaceomyces palustris</name>
    <dbReference type="NCBI Taxonomy" id="1673888"/>
    <lineage>
        <taxon>Eukaryota</taxon>
        <taxon>Fungi</taxon>
        <taxon>Dikarya</taxon>
        <taxon>Basidiomycota</taxon>
        <taxon>Ustilaginomycotina</taxon>
        <taxon>Ustilaginomycetes</taxon>
        <taxon>Violaceomycetales</taxon>
        <taxon>Violaceomycetaceae</taxon>
        <taxon>Violaceomyces</taxon>
    </lineage>
</organism>
<protein>
    <submittedName>
        <fullName evidence="1">Prefoldin beta-like protein</fullName>
    </submittedName>
</protein>